<evidence type="ECO:0000313" key="2">
    <source>
        <dbReference type="Proteomes" id="UP000026941"/>
    </source>
</evidence>
<accession>A0AA87Q237</accession>
<dbReference type="AlphaFoldDB" id="A0AA87Q237"/>
<organism evidence="1 2">
    <name type="scientific">Rhizobium rhizogenes NBRC 13257</name>
    <dbReference type="NCBI Taxonomy" id="1220581"/>
    <lineage>
        <taxon>Bacteria</taxon>
        <taxon>Pseudomonadati</taxon>
        <taxon>Pseudomonadota</taxon>
        <taxon>Alphaproteobacteria</taxon>
        <taxon>Hyphomicrobiales</taxon>
        <taxon>Rhizobiaceae</taxon>
        <taxon>Rhizobium/Agrobacterium group</taxon>
        <taxon>Rhizobium</taxon>
    </lineage>
</organism>
<reference evidence="1 2" key="1">
    <citation type="submission" date="2014-05" db="EMBL/GenBank/DDBJ databases">
        <title>Whole genome shotgun sequence of Rhizobium rhizogenes NBRC 13257.</title>
        <authorList>
            <person name="Katano-Makiyama Y."/>
            <person name="Hosoyama A."/>
            <person name="Hashimoto M."/>
            <person name="Hosoyama Y."/>
            <person name="Noguchi M."/>
            <person name="Tsuchikane K."/>
            <person name="Kimura A."/>
            <person name="Ohji S."/>
            <person name="Ichikawa N."/>
            <person name="Yamazoe A."/>
            <person name="Fujita N."/>
        </authorList>
    </citation>
    <scope>NUCLEOTIDE SEQUENCE [LARGE SCALE GENOMIC DNA]</scope>
    <source>
        <strain evidence="1 2">NBRC 13257</strain>
    </source>
</reference>
<comment type="caution">
    <text evidence="1">The sequence shown here is derived from an EMBL/GenBank/DDBJ whole genome shotgun (WGS) entry which is preliminary data.</text>
</comment>
<gene>
    <name evidence="1" type="ORF">RRH01S_01_05100</name>
</gene>
<dbReference type="Proteomes" id="UP000026941">
    <property type="component" value="Unassembled WGS sequence"/>
</dbReference>
<protein>
    <submittedName>
        <fullName evidence="1">Uncharacterized protein</fullName>
    </submittedName>
</protein>
<name>A0AA87Q237_RHIRH</name>
<sequence>MAKEEKKGVVATKAVTKPFPLSVNEARGEAPLWIADVPLVLAAEMSRLAAVSSRLQCKSLNDLFLRLSGVEAAATWAGIELLTVKGDVVKALEALKLQHFTACAVAFSAILAHHFDGDEGNAGAVDEAA</sequence>
<dbReference type="RefSeq" id="WP_042469844.1">
    <property type="nucleotide sequence ID" value="NZ_BAYX01000001.1"/>
</dbReference>
<dbReference type="EMBL" id="BAYX01000001">
    <property type="protein sequence ID" value="GAJ91039.1"/>
    <property type="molecule type" value="Genomic_DNA"/>
</dbReference>
<evidence type="ECO:0000313" key="1">
    <source>
        <dbReference type="EMBL" id="GAJ91039.1"/>
    </source>
</evidence>
<proteinExistence type="predicted"/>